<dbReference type="CDD" id="cd00093">
    <property type="entry name" value="HTH_XRE"/>
    <property type="match status" value="1"/>
</dbReference>
<dbReference type="Pfam" id="PF17765">
    <property type="entry name" value="MLTR_LBD"/>
    <property type="match status" value="1"/>
</dbReference>
<dbReference type="Gene3D" id="3.30.450.180">
    <property type="match status" value="1"/>
</dbReference>
<keyword evidence="3" id="KW-1185">Reference proteome</keyword>
<dbReference type="InterPro" id="IPR041413">
    <property type="entry name" value="MLTR_LBD"/>
</dbReference>
<dbReference type="RefSeq" id="WP_267563577.1">
    <property type="nucleotide sequence ID" value="NZ_JAPNTZ010000005.1"/>
</dbReference>
<proteinExistence type="predicted"/>
<evidence type="ECO:0000313" key="2">
    <source>
        <dbReference type="EMBL" id="MCY1139457.1"/>
    </source>
</evidence>
<dbReference type="InterPro" id="IPR001387">
    <property type="entry name" value="Cro/C1-type_HTH"/>
</dbReference>
<gene>
    <name evidence="2" type="ORF">OWR29_15775</name>
</gene>
<accession>A0ABT4AYY0</accession>
<dbReference type="Proteomes" id="UP001151002">
    <property type="component" value="Unassembled WGS sequence"/>
</dbReference>
<evidence type="ECO:0000313" key="3">
    <source>
        <dbReference type="Proteomes" id="UP001151002"/>
    </source>
</evidence>
<sequence length="269" mass="30112">MTGGSLREFLASRRAAITPEEAGLPASCEGRRVPGLRREEVAILAGVSVDYYVKLEQGRATNVSDQVLAAVERALRLDEQERRHLRSLVRPARGGDPQSQSRVRLPVQSMIDALPVPAIVHGPLLEILATNAAARELFRFGPARNLVRWMFTDPVARVVYLEWEKHAAQMVAILRAAEKTETSRQLVDDLTEASPDFARHWEDYRLHEHTHGVKRFFHEALGEIRVNYETMALTADSGQTVIIYSADPGSPSAEKLQNLTTTRPYERIA</sequence>
<dbReference type="PANTHER" id="PTHR35010:SF2">
    <property type="entry name" value="BLL4672 PROTEIN"/>
    <property type="match status" value="1"/>
</dbReference>
<dbReference type="SUPFAM" id="SSF47413">
    <property type="entry name" value="lambda repressor-like DNA-binding domains"/>
    <property type="match status" value="1"/>
</dbReference>
<feature type="domain" description="HTH cro/C1-type" evidence="1">
    <location>
        <begin position="35"/>
        <end position="82"/>
    </location>
</feature>
<name>A0ABT4AYY0_9ACTN</name>
<dbReference type="PANTHER" id="PTHR35010">
    <property type="entry name" value="BLL4672 PROTEIN-RELATED"/>
    <property type="match status" value="1"/>
</dbReference>
<comment type="caution">
    <text evidence="2">The sequence shown here is derived from an EMBL/GenBank/DDBJ whole genome shotgun (WGS) entry which is preliminary data.</text>
</comment>
<organism evidence="2 3">
    <name type="scientific">Paractinoplanes pyxinae</name>
    <dbReference type="NCBI Taxonomy" id="2997416"/>
    <lineage>
        <taxon>Bacteria</taxon>
        <taxon>Bacillati</taxon>
        <taxon>Actinomycetota</taxon>
        <taxon>Actinomycetes</taxon>
        <taxon>Micromonosporales</taxon>
        <taxon>Micromonosporaceae</taxon>
        <taxon>Paractinoplanes</taxon>
    </lineage>
</organism>
<evidence type="ECO:0000259" key="1">
    <source>
        <dbReference type="PROSITE" id="PS50943"/>
    </source>
</evidence>
<dbReference type="SMART" id="SM00530">
    <property type="entry name" value="HTH_XRE"/>
    <property type="match status" value="1"/>
</dbReference>
<dbReference type="InterPro" id="IPR010982">
    <property type="entry name" value="Lambda_DNA-bd_dom_sf"/>
</dbReference>
<dbReference type="PROSITE" id="PS50943">
    <property type="entry name" value="HTH_CROC1"/>
    <property type="match status" value="1"/>
</dbReference>
<reference evidence="2" key="1">
    <citation type="submission" date="2022-11" db="EMBL/GenBank/DDBJ databases">
        <authorList>
            <person name="Somphong A."/>
            <person name="Phongsopitanun W."/>
        </authorList>
    </citation>
    <scope>NUCLEOTIDE SEQUENCE</scope>
    <source>
        <strain evidence="2">Pm04-4</strain>
    </source>
</reference>
<dbReference type="Pfam" id="PF13560">
    <property type="entry name" value="HTH_31"/>
    <property type="match status" value="1"/>
</dbReference>
<dbReference type="EMBL" id="JAPNTZ010000005">
    <property type="protein sequence ID" value="MCY1139457.1"/>
    <property type="molecule type" value="Genomic_DNA"/>
</dbReference>
<dbReference type="Gene3D" id="1.10.260.40">
    <property type="entry name" value="lambda repressor-like DNA-binding domains"/>
    <property type="match status" value="1"/>
</dbReference>
<protein>
    <submittedName>
        <fullName evidence="2">Helix-turn-helix transcriptional regulator</fullName>
    </submittedName>
</protein>